<feature type="domain" description="Ricin B lectin" evidence="3">
    <location>
        <begin position="1084"/>
        <end position="1210"/>
    </location>
</feature>
<dbReference type="SUPFAM" id="SSF51011">
    <property type="entry name" value="Glycosyl hydrolase domain"/>
    <property type="match status" value="1"/>
</dbReference>
<dbReference type="Proteomes" id="UP000588586">
    <property type="component" value="Unassembled WGS sequence"/>
</dbReference>
<dbReference type="GO" id="GO:0004553">
    <property type="term" value="F:hydrolase activity, hydrolyzing O-glycosyl compounds"/>
    <property type="evidence" value="ECO:0007669"/>
    <property type="project" value="InterPro"/>
</dbReference>
<dbReference type="InterPro" id="IPR051816">
    <property type="entry name" value="Glycosyl_Hydrolase_31"/>
</dbReference>
<dbReference type="InterPro" id="IPR000772">
    <property type="entry name" value="Ricin_B_lectin"/>
</dbReference>
<dbReference type="Pfam" id="PF01055">
    <property type="entry name" value="Glyco_hydro_31_2nd"/>
    <property type="match status" value="1"/>
</dbReference>
<dbReference type="SUPFAM" id="SSF51445">
    <property type="entry name" value="(Trans)glycosidases"/>
    <property type="match status" value="1"/>
</dbReference>
<feature type="chain" id="PRO_5032366056" evidence="2">
    <location>
        <begin position="34"/>
        <end position="1212"/>
    </location>
</feature>
<dbReference type="InterPro" id="IPR048395">
    <property type="entry name" value="Glyco_hydro_31_C"/>
</dbReference>
<dbReference type="RefSeq" id="WP_171243846.1">
    <property type="nucleotide sequence ID" value="NZ_JABEPQ010000002.1"/>
</dbReference>
<dbReference type="InterPro" id="IPR000322">
    <property type="entry name" value="Glyco_hydro_31_TIM"/>
</dbReference>
<comment type="caution">
    <text evidence="4">The sequence shown here is derived from an EMBL/GenBank/DDBJ whole genome shotgun (WGS) entry which is preliminary data.</text>
</comment>
<dbReference type="Gene3D" id="2.60.40.1760">
    <property type="entry name" value="glycosyl hydrolase (family 31)"/>
    <property type="match status" value="1"/>
</dbReference>
<name>A0A849HFS0_9MICO</name>
<dbReference type="GO" id="GO:0005975">
    <property type="term" value="P:carbohydrate metabolic process"/>
    <property type="evidence" value="ECO:0007669"/>
    <property type="project" value="InterPro"/>
</dbReference>
<proteinExistence type="inferred from homology"/>
<dbReference type="InterPro" id="IPR033403">
    <property type="entry name" value="DUF5110"/>
</dbReference>
<dbReference type="CDD" id="cd14752">
    <property type="entry name" value="GH31_N"/>
    <property type="match status" value="1"/>
</dbReference>
<dbReference type="GO" id="GO:0030246">
    <property type="term" value="F:carbohydrate binding"/>
    <property type="evidence" value="ECO:0007669"/>
    <property type="project" value="InterPro"/>
</dbReference>
<dbReference type="CDD" id="cd00161">
    <property type="entry name" value="beta-trefoil_Ricin-like"/>
    <property type="match status" value="1"/>
</dbReference>
<dbReference type="InterPro" id="IPR011013">
    <property type="entry name" value="Gal_mutarotase_sf_dom"/>
</dbReference>
<dbReference type="InterPro" id="IPR013780">
    <property type="entry name" value="Glyco_hydro_b"/>
</dbReference>
<dbReference type="Pfam" id="PF13802">
    <property type="entry name" value="Gal_mutarotas_2"/>
    <property type="match status" value="1"/>
</dbReference>
<dbReference type="Pfam" id="PF10633">
    <property type="entry name" value="NPCBM_assoc"/>
    <property type="match status" value="1"/>
</dbReference>
<dbReference type="EMBL" id="JABEPQ010000002">
    <property type="protein sequence ID" value="NNM46785.1"/>
    <property type="molecule type" value="Genomic_DNA"/>
</dbReference>
<dbReference type="Pfam" id="PF17137">
    <property type="entry name" value="DUF5110"/>
    <property type="match status" value="1"/>
</dbReference>
<dbReference type="PROSITE" id="PS50231">
    <property type="entry name" value="RICIN_B_LECTIN"/>
    <property type="match status" value="1"/>
</dbReference>
<dbReference type="InterPro" id="IPR025887">
    <property type="entry name" value="Glyco_hydro_31_N_dom"/>
</dbReference>
<evidence type="ECO:0000313" key="4">
    <source>
        <dbReference type="EMBL" id="NNM46785.1"/>
    </source>
</evidence>
<keyword evidence="2" id="KW-0732">Signal</keyword>
<evidence type="ECO:0000313" key="5">
    <source>
        <dbReference type="Proteomes" id="UP000588586"/>
    </source>
</evidence>
<organism evidence="4 5">
    <name type="scientific">Knoellia koreensis</name>
    <dbReference type="NCBI Taxonomy" id="2730921"/>
    <lineage>
        <taxon>Bacteria</taxon>
        <taxon>Bacillati</taxon>
        <taxon>Actinomycetota</taxon>
        <taxon>Actinomycetes</taxon>
        <taxon>Micrococcales</taxon>
        <taxon>Intrasporangiaceae</taxon>
        <taxon>Knoellia</taxon>
    </lineage>
</organism>
<gene>
    <name evidence="4" type="ORF">HJG52_12300</name>
</gene>
<dbReference type="InterPro" id="IPR035992">
    <property type="entry name" value="Ricin_B-like_lectins"/>
</dbReference>
<dbReference type="Gene3D" id="2.80.10.50">
    <property type="match status" value="1"/>
</dbReference>
<accession>A0A849HFS0</accession>
<dbReference type="PANTHER" id="PTHR43863:SF2">
    <property type="entry name" value="MALTASE-GLUCOAMYLASE"/>
    <property type="match status" value="1"/>
</dbReference>
<evidence type="ECO:0000256" key="2">
    <source>
        <dbReference type="SAM" id="SignalP"/>
    </source>
</evidence>
<dbReference type="Gene3D" id="3.20.20.80">
    <property type="entry name" value="Glycosidases"/>
    <property type="match status" value="1"/>
</dbReference>
<feature type="signal peptide" evidence="2">
    <location>
        <begin position="1"/>
        <end position="33"/>
    </location>
</feature>
<dbReference type="AlphaFoldDB" id="A0A849HFS0"/>
<dbReference type="Pfam" id="PF21365">
    <property type="entry name" value="Glyco_hydro_31_3rd"/>
    <property type="match status" value="1"/>
</dbReference>
<dbReference type="PANTHER" id="PTHR43863">
    <property type="entry name" value="HYDROLASE, PUTATIVE (AFU_ORTHOLOGUE AFUA_1G03140)-RELATED"/>
    <property type="match status" value="1"/>
</dbReference>
<dbReference type="SUPFAM" id="SSF50370">
    <property type="entry name" value="Ricin B-like lectins"/>
    <property type="match status" value="1"/>
</dbReference>
<dbReference type="SUPFAM" id="SSF74650">
    <property type="entry name" value="Galactose mutarotase-like"/>
    <property type="match status" value="1"/>
</dbReference>
<sequence length="1212" mass="126828">MIDQRFAQRVGPLATAALVVAGLAAGVTTTASAATAATPAAPAAAAGTSLGDATGITKVGDSYTISAGTAKLRVTAKDDDLVRVEMAPDGTFTDPANDDPADPNAPDADIVVKNDYPGAGSTLTESDAAYVISTGDAKLTVTKKPITLHLAKADGTKLMDETAPLSWSSAGTTQTLAQGASEQYFGGGMQNGRFSHRGQTIKVSRDYNWNDGGNPNAAPFYLSSNGYGVLRNTFAPGSYSFTSPASTTHEEQRFDAYYFVGDAKAAINGYTELTGRPLALPMYALEIGDADCYLHNANRGERETLRDSTAIAKGYQDNQMPLGWMLVNDGYGCEYEDLPETGQMLRSYGGELGLWTQRDLTNQESEVAAGVRVRKTDVAWVGPGYRFALDACEKACDGIQDNSPDRATVVTVEGWAGTQRCGIPWSGDQSGSWEYIRWQIPTYAGSTMSGQHVTTGDIDGIFGGSAKTYVRDLQWKMMLPMTYAMSGWAASDKQPWRYGEPFTSINRKYLMLHERLLPYFYTHTMNATKDGVGATRPLYLEYPNDPNTWGDAAKYEFLAGKDFLVAPVYQDSSVRDGIYLPQGQWVDYWTGRVYQGGQTVNGYKAPLDTLPMFVRAGAVVPMFPEGTMDWEAGKKAGRLDLDVYPSGTSSFTSYEDDGRTQAAQKSGASATQKFDVTAPVTGRGPVEVRIGSLNGAYAGKPASRSYGLSVHTDVTPDTVTVGGQAVPKRASKAELDSSPSGWFFDPATGVAHVKTASLPTSAATTVRITGAGAVGGSNPSERNVTLDVKTPAISVAGEASETTLAFTNNTGKPVDVTRTAVTAPAGWTVSPLGPTTATALKDGATFTAKYRLTAATGAKPGSYSLTGSAAYTARDVSRTVTDTATTTVAHANLANTFNNVGVTRSADPAPGNIDGGGSSFLAEKLAEKGVTPGAKVTANGFEFAWPASEPGTKDNLATGGETIRTSGDGNVVAFLGTGTSGSASGSVTLHYADGTSSTGTLGMPNWCCLAQDSYGAKVAVRTLGKNTPNGPAYPSTEYRLYTKTVPKDPAKELVAVTMPANAAVHVFAMTTGTEEVVPPPLANGQYSFTTGGKALTATDADLGLLAMTTPSADAAQKWVATQNTDDGSYQLKNAGTGLCADVPYSSTTSGQAVGSYTCTGSANQRWVVVKNGTSLVLKAKHSGLSLTAGADGGVTQATDTGAAGQRWTATAN</sequence>
<dbReference type="Pfam" id="PF14200">
    <property type="entry name" value="RicinB_lectin_2"/>
    <property type="match status" value="1"/>
</dbReference>
<evidence type="ECO:0000256" key="1">
    <source>
        <dbReference type="ARBA" id="ARBA00007806"/>
    </source>
</evidence>
<dbReference type="InterPro" id="IPR017853">
    <property type="entry name" value="GH"/>
</dbReference>
<evidence type="ECO:0000259" key="3">
    <source>
        <dbReference type="SMART" id="SM00458"/>
    </source>
</evidence>
<reference evidence="4 5" key="1">
    <citation type="submission" date="2020-04" db="EMBL/GenBank/DDBJ databases">
        <title>Knoellia sp. isolate from air conditioner.</title>
        <authorList>
            <person name="Chea S."/>
            <person name="Kim D.-U."/>
        </authorList>
    </citation>
    <scope>NUCLEOTIDE SEQUENCE [LARGE SCALE GENOMIC DNA]</scope>
    <source>
        <strain evidence="4 5">DB2414S</strain>
    </source>
</reference>
<comment type="similarity">
    <text evidence="1">Belongs to the glycosyl hydrolase 31 family.</text>
</comment>
<dbReference type="InterPro" id="IPR018905">
    <property type="entry name" value="A-galactase_NEW3"/>
</dbReference>
<protein>
    <submittedName>
        <fullName evidence="4">DUF5110 domain-containing protein</fullName>
    </submittedName>
</protein>
<keyword evidence="5" id="KW-1185">Reference proteome</keyword>
<dbReference type="Gene3D" id="2.60.40.1180">
    <property type="entry name" value="Golgi alpha-mannosidase II"/>
    <property type="match status" value="2"/>
</dbReference>
<dbReference type="SMART" id="SM00458">
    <property type="entry name" value="RICIN"/>
    <property type="match status" value="1"/>
</dbReference>